<reference evidence="8" key="2">
    <citation type="submission" date="2020-09" db="EMBL/GenBank/DDBJ databases">
        <authorList>
            <person name="Sun Q."/>
            <person name="Zhou Y."/>
        </authorList>
    </citation>
    <scope>NUCLEOTIDE SEQUENCE</scope>
    <source>
        <strain evidence="8">CGMCC 1.15880</strain>
    </source>
</reference>
<feature type="compositionally biased region" description="Basic and acidic residues" evidence="6">
    <location>
        <begin position="300"/>
        <end position="310"/>
    </location>
</feature>
<organism evidence="8 9">
    <name type="scientific">Neptunicoccus cionae</name>
    <dbReference type="NCBI Taxonomy" id="2035344"/>
    <lineage>
        <taxon>Bacteria</taxon>
        <taxon>Pseudomonadati</taxon>
        <taxon>Pseudomonadota</taxon>
        <taxon>Alphaproteobacteria</taxon>
        <taxon>Rhodobacterales</taxon>
        <taxon>Paracoccaceae</taxon>
        <taxon>Neptunicoccus</taxon>
    </lineage>
</organism>
<dbReference type="InterPro" id="IPR050256">
    <property type="entry name" value="Glycosyltransferase_2"/>
</dbReference>
<evidence type="ECO:0000256" key="6">
    <source>
        <dbReference type="SAM" id="MobiDB-lite"/>
    </source>
</evidence>
<dbReference type="SUPFAM" id="SSF53448">
    <property type="entry name" value="Nucleotide-diphospho-sugar transferases"/>
    <property type="match status" value="1"/>
</dbReference>
<feature type="domain" description="Glycosyltransferase 2-like" evidence="7">
    <location>
        <begin position="9"/>
        <end position="167"/>
    </location>
</feature>
<evidence type="ECO:0000256" key="2">
    <source>
        <dbReference type="ARBA" id="ARBA00006739"/>
    </source>
</evidence>
<dbReference type="InterPro" id="IPR029044">
    <property type="entry name" value="Nucleotide-diphossugar_trans"/>
</dbReference>
<keyword evidence="3" id="KW-0328">Glycosyltransferase</keyword>
<comment type="similarity">
    <text evidence="2">Belongs to the glycosyltransferase 2 family.</text>
</comment>
<evidence type="ECO:0000313" key="9">
    <source>
        <dbReference type="Proteomes" id="UP000628017"/>
    </source>
</evidence>
<dbReference type="Pfam" id="PF00535">
    <property type="entry name" value="Glycos_transf_2"/>
    <property type="match status" value="1"/>
</dbReference>
<evidence type="ECO:0000256" key="5">
    <source>
        <dbReference type="ARBA" id="ARBA00022842"/>
    </source>
</evidence>
<reference evidence="8" key="1">
    <citation type="journal article" date="2014" name="Int. J. Syst. Evol. Microbiol.">
        <title>Complete genome sequence of Corynebacterium casei LMG S-19264T (=DSM 44701T), isolated from a smear-ripened cheese.</title>
        <authorList>
            <consortium name="US DOE Joint Genome Institute (JGI-PGF)"/>
            <person name="Walter F."/>
            <person name="Albersmeier A."/>
            <person name="Kalinowski J."/>
            <person name="Ruckert C."/>
        </authorList>
    </citation>
    <scope>NUCLEOTIDE SEQUENCE</scope>
    <source>
        <strain evidence="8">CGMCC 1.15880</strain>
    </source>
</reference>
<dbReference type="InterPro" id="IPR001173">
    <property type="entry name" value="Glyco_trans_2-like"/>
</dbReference>
<name>A0A916R0Z9_9RHOB</name>
<dbReference type="EMBL" id="BMKA01000006">
    <property type="protein sequence ID" value="GGA29230.1"/>
    <property type="molecule type" value="Genomic_DNA"/>
</dbReference>
<accession>A0A916R0Z9</accession>
<sequence length="325" mass="37102">MDTPDMRASIVIRTLNEARHLGDLLAMVDRQITNGLEHEVVLIDSGSTDGTVEIAREYGCKITTITKEEFSFGRSLNRGCAFGSGDILVLISGHCVPVDEHWLQNLCQPLMDGVCSYTYGRQVGDDDSHYSERRIFAKYFPEESALPQEGFFCNNANSAVLRSAWEEYQFDEDLTGLEDMELAKRMVANGHKVGYVAEAPVFHHHDETWTSVRRRFEREAIALQQIMPDVTISQLDRGRYIVTSIALDLRSAALTGHLGSCWANIFRYRWHQYTGSYKGNHGLRRVSRARKEKFFYPSTNEREDQNDWLKPHRRPAAHEGQQPKG</sequence>
<evidence type="ECO:0000313" key="8">
    <source>
        <dbReference type="EMBL" id="GGA29230.1"/>
    </source>
</evidence>
<evidence type="ECO:0000256" key="4">
    <source>
        <dbReference type="ARBA" id="ARBA00022679"/>
    </source>
</evidence>
<keyword evidence="4" id="KW-0808">Transferase</keyword>
<proteinExistence type="inferred from homology"/>
<gene>
    <name evidence="8" type="ORF">GCM10011498_32980</name>
</gene>
<feature type="region of interest" description="Disordered" evidence="6">
    <location>
        <begin position="296"/>
        <end position="325"/>
    </location>
</feature>
<protein>
    <recommendedName>
        <fullName evidence="7">Glycosyltransferase 2-like domain-containing protein</fullName>
    </recommendedName>
</protein>
<dbReference type="AlphaFoldDB" id="A0A916R0Z9"/>
<evidence type="ECO:0000259" key="7">
    <source>
        <dbReference type="Pfam" id="PF00535"/>
    </source>
</evidence>
<comment type="caution">
    <text evidence="8">The sequence shown here is derived from an EMBL/GenBank/DDBJ whole genome shotgun (WGS) entry which is preliminary data.</text>
</comment>
<keyword evidence="5" id="KW-0460">Magnesium</keyword>
<evidence type="ECO:0000256" key="3">
    <source>
        <dbReference type="ARBA" id="ARBA00022676"/>
    </source>
</evidence>
<dbReference type="PANTHER" id="PTHR48090:SF10">
    <property type="entry name" value="GLUCOSYL-3-PHOSPHOGLYCERATE SYNTHASE"/>
    <property type="match status" value="1"/>
</dbReference>
<dbReference type="Proteomes" id="UP000628017">
    <property type="component" value="Unassembled WGS sequence"/>
</dbReference>
<evidence type="ECO:0000256" key="1">
    <source>
        <dbReference type="ARBA" id="ARBA00001946"/>
    </source>
</evidence>
<dbReference type="Gene3D" id="3.90.550.10">
    <property type="entry name" value="Spore Coat Polysaccharide Biosynthesis Protein SpsA, Chain A"/>
    <property type="match status" value="1"/>
</dbReference>
<dbReference type="GO" id="GO:0016757">
    <property type="term" value="F:glycosyltransferase activity"/>
    <property type="evidence" value="ECO:0007669"/>
    <property type="project" value="UniProtKB-KW"/>
</dbReference>
<keyword evidence="9" id="KW-1185">Reference proteome</keyword>
<dbReference type="PANTHER" id="PTHR48090">
    <property type="entry name" value="UNDECAPRENYL-PHOSPHATE 4-DEOXY-4-FORMAMIDO-L-ARABINOSE TRANSFERASE-RELATED"/>
    <property type="match status" value="1"/>
</dbReference>
<comment type="cofactor">
    <cofactor evidence="1">
        <name>Mg(2+)</name>
        <dbReference type="ChEBI" id="CHEBI:18420"/>
    </cofactor>
</comment>